<keyword evidence="6 8" id="KW-1133">Transmembrane helix</keyword>
<dbReference type="RefSeq" id="WP_095042160.1">
    <property type="nucleotide sequence ID" value="NZ_LN890655.1"/>
</dbReference>
<dbReference type="EMBL" id="LN890655">
    <property type="protein sequence ID" value="CUS02561.2"/>
    <property type="molecule type" value="Genomic_DNA"/>
</dbReference>
<protein>
    <recommendedName>
        <fullName evidence="11">Glycosyltransferase RgtA/B/C/D-like domain-containing protein</fullName>
    </recommendedName>
</protein>
<evidence type="ECO:0000256" key="5">
    <source>
        <dbReference type="ARBA" id="ARBA00022692"/>
    </source>
</evidence>
<evidence type="ECO:0000256" key="4">
    <source>
        <dbReference type="ARBA" id="ARBA00022679"/>
    </source>
</evidence>
<dbReference type="GO" id="GO:0005886">
    <property type="term" value="C:plasma membrane"/>
    <property type="evidence" value="ECO:0007669"/>
    <property type="project" value="UniProtKB-SubCell"/>
</dbReference>
<evidence type="ECO:0000256" key="2">
    <source>
        <dbReference type="ARBA" id="ARBA00022475"/>
    </source>
</evidence>
<sequence>MNLSRTTRHAALIVGLLLVAFALRLYRLDAQSLWWDEGISLHLATSSLGEIVRDRLNNIHPPLYFFILKGWLALVGVSAFTGRYLSALASLAQVALVFAAARAWGRKSIGRSAWPWIAAGLMLISALSVIYGQEIRVYALLPVVYLALLLQTGRLLTGRRLEFRPLLYLALVEWIGLHLHYIALFGVAYVGIWGLVALGRRRDGPGLRRWIVTQSAVALAGLPWLLAVIVNWPAVQAEANAGAFATDPVPLPFLFAQVWAFHLTGLAGALADPWVRLGATLAAALVVALLIIRLTSRESAVERRSMMMRLVAQWLIPLIAGLLVWSVRSFSHPRYIVMFAALFIPLAAWLLWPVRRWRERVPALLLALCLLGLSLWGLGRYFFSPDAAKPDMRGVARYLEATTGPGDLIIVPDTDWSLPFEFRGAAGVIMPHLDESPHEAATTLARALTCSDGPPCAATGRVFVVDYRRGTRDWQNRLPFELARRGRQLSETAFGDLAVRQYQLDAPLSPLPACDAAEMLKPAVRFGDLEATAAWVEQGAPADSAVAVALCWRAVETPAADYAATLLLRDPVTGERIAQTDAPLLDAAGAPVSLWTPGETIITYHLLPLPPGTPPVAAELSLGVYTGPGDARVPLEAMDTLNRPAGELVALGEVTLSAPAGLSPTLSEVSSPPLWAEPVATAGGRLLLWGATFSPGPYRPGQTIRVGLTWQAAVGSLPDIRPALILEQSGDALAENKDAPVNGRLPTDQWAAGQLVDEFRDVRVPAEAVGAAQLVVEVEGQRIELGEVAIEGGAVLFERPASEQAVEVVFGDGAIVLVGFDPPPAVIANAQPVPLTLYWQALSGEIPTGYTVFAHLLAEDGRLLAQHDAPPANGRRPTNEWLAGEYVIDAHELVWRETGYTGPARLAVGLYDPQTGARLLTTGGADAFVLPVAITVE</sequence>
<feature type="transmembrane region" description="Helical" evidence="8">
    <location>
        <begin position="168"/>
        <end position="190"/>
    </location>
</feature>
<dbReference type="InterPro" id="IPR050297">
    <property type="entry name" value="LipidA_mod_glycosyltrf_83"/>
</dbReference>
<feature type="transmembrane region" description="Helical" evidence="8">
    <location>
        <begin position="277"/>
        <end position="295"/>
    </location>
</feature>
<dbReference type="KEGG" id="pbf:CFX0092_A0683"/>
<evidence type="ECO:0000313" key="9">
    <source>
        <dbReference type="EMBL" id="CUS02561.2"/>
    </source>
</evidence>
<comment type="subcellular location">
    <subcellularLocation>
        <location evidence="1">Cell membrane</location>
        <topology evidence="1">Multi-pass membrane protein</topology>
    </subcellularLocation>
</comment>
<feature type="transmembrane region" description="Helical" evidence="8">
    <location>
        <begin position="307"/>
        <end position="327"/>
    </location>
</feature>
<evidence type="ECO:0000256" key="1">
    <source>
        <dbReference type="ARBA" id="ARBA00004651"/>
    </source>
</evidence>
<keyword evidence="4" id="KW-0808">Transferase</keyword>
<dbReference type="GO" id="GO:0009103">
    <property type="term" value="P:lipopolysaccharide biosynthetic process"/>
    <property type="evidence" value="ECO:0007669"/>
    <property type="project" value="UniProtKB-ARBA"/>
</dbReference>
<name>A0A160SYJ5_9CHLR</name>
<dbReference type="PANTHER" id="PTHR33908:SF11">
    <property type="entry name" value="MEMBRANE PROTEIN"/>
    <property type="match status" value="1"/>
</dbReference>
<dbReference type="GO" id="GO:0016763">
    <property type="term" value="F:pentosyltransferase activity"/>
    <property type="evidence" value="ECO:0007669"/>
    <property type="project" value="TreeGrafter"/>
</dbReference>
<keyword evidence="3" id="KW-0328">Glycosyltransferase</keyword>
<dbReference type="OrthoDB" id="149990at2"/>
<dbReference type="AlphaFoldDB" id="A0A160SYJ5"/>
<feature type="transmembrane region" description="Helical" evidence="8">
    <location>
        <begin position="364"/>
        <end position="383"/>
    </location>
</feature>
<keyword evidence="7 8" id="KW-0472">Membrane</keyword>
<accession>A0A160SYJ5</accession>
<evidence type="ECO:0008006" key="11">
    <source>
        <dbReference type="Google" id="ProtNLM"/>
    </source>
</evidence>
<keyword evidence="10" id="KW-1185">Reference proteome</keyword>
<evidence type="ECO:0000256" key="8">
    <source>
        <dbReference type="SAM" id="Phobius"/>
    </source>
</evidence>
<evidence type="ECO:0000256" key="6">
    <source>
        <dbReference type="ARBA" id="ARBA00022989"/>
    </source>
</evidence>
<keyword evidence="5 8" id="KW-0812">Transmembrane</keyword>
<feature type="transmembrane region" description="Helical" evidence="8">
    <location>
        <begin position="113"/>
        <end position="131"/>
    </location>
</feature>
<evidence type="ECO:0000313" key="10">
    <source>
        <dbReference type="Proteomes" id="UP000215027"/>
    </source>
</evidence>
<evidence type="ECO:0000256" key="3">
    <source>
        <dbReference type="ARBA" id="ARBA00022676"/>
    </source>
</evidence>
<dbReference type="PANTHER" id="PTHR33908">
    <property type="entry name" value="MANNOSYLTRANSFERASE YKCB-RELATED"/>
    <property type="match status" value="1"/>
</dbReference>
<keyword evidence="2" id="KW-1003">Cell membrane</keyword>
<reference evidence="9" key="1">
    <citation type="submission" date="2016-01" db="EMBL/GenBank/DDBJ databases">
        <authorList>
            <person name="Mcilroy J.S."/>
            <person name="Karst M S."/>
            <person name="Albertsen M."/>
        </authorList>
    </citation>
    <scope>NUCLEOTIDE SEQUENCE</scope>
    <source>
        <strain evidence="9">Cfx-K</strain>
    </source>
</reference>
<feature type="transmembrane region" description="Helical" evidence="8">
    <location>
        <begin position="333"/>
        <end position="352"/>
    </location>
</feature>
<proteinExistence type="predicted"/>
<evidence type="ECO:0000256" key="7">
    <source>
        <dbReference type="ARBA" id="ARBA00023136"/>
    </source>
</evidence>
<feature type="transmembrane region" description="Helical" evidence="8">
    <location>
        <begin position="210"/>
        <end position="230"/>
    </location>
</feature>
<gene>
    <name evidence="9" type="ORF">CFX0092_A0683</name>
</gene>
<dbReference type="Proteomes" id="UP000215027">
    <property type="component" value="Chromosome I"/>
</dbReference>
<feature type="transmembrane region" description="Helical" evidence="8">
    <location>
        <begin position="137"/>
        <end position="156"/>
    </location>
</feature>
<organism evidence="9 10">
    <name type="scientific">Candidatus Promineifilum breve</name>
    <dbReference type="NCBI Taxonomy" id="1806508"/>
    <lineage>
        <taxon>Bacteria</taxon>
        <taxon>Bacillati</taxon>
        <taxon>Chloroflexota</taxon>
        <taxon>Ardenticatenia</taxon>
        <taxon>Candidatus Promineifilales</taxon>
        <taxon>Candidatus Promineifilaceae</taxon>
        <taxon>Candidatus Promineifilum</taxon>
    </lineage>
</organism>
<feature type="transmembrane region" description="Helical" evidence="8">
    <location>
        <begin position="71"/>
        <end position="101"/>
    </location>
</feature>